<sequence>MQRKDRIDAFGGAVLVSFSASLGLNQALVKLVNAGYAPFFQAGLRSAIAFLPVLIFALLLRKRLSISDGSLPAGVACGLVFCVEFMLLFVALDYTSVSRASVFFYTMPVWVTLGAHFLLPGERMTAAKAAGLAFAVGGVVLALSGNAAPASERALIGDVMCLLSAVAWATIALMTRTTRMSRSSPEMQLLYQLAVSIPILIGAAWLTGDMLRAPTAALTGILFFQALAIVACGFLAWFWVLTIYPASDVASFGFLAPVFGVFFGWVIFDEPLSPRLIGALALVALGIVLVNYRRKAR</sequence>
<feature type="transmembrane region" description="Helical" evidence="6">
    <location>
        <begin position="274"/>
        <end position="292"/>
    </location>
</feature>
<feature type="transmembrane region" description="Helical" evidence="6">
    <location>
        <begin position="189"/>
        <end position="208"/>
    </location>
</feature>
<evidence type="ECO:0000256" key="6">
    <source>
        <dbReference type="SAM" id="Phobius"/>
    </source>
</evidence>
<feature type="transmembrane region" description="Helical" evidence="6">
    <location>
        <begin position="220"/>
        <end position="242"/>
    </location>
</feature>
<dbReference type="PANTHER" id="PTHR32322">
    <property type="entry name" value="INNER MEMBRANE TRANSPORTER"/>
    <property type="match status" value="1"/>
</dbReference>
<accession>A0A7L5BUK5</accession>
<comment type="similarity">
    <text evidence="2">Belongs to the EamA transporter family.</text>
</comment>
<dbReference type="InterPro" id="IPR037185">
    <property type="entry name" value="EmrE-like"/>
</dbReference>
<keyword evidence="9" id="KW-1185">Reference proteome</keyword>
<feature type="domain" description="EamA" evidence="7">
    <location>
        <begin position="15"/>
        <end position="143"/>
    </location>
</feature>
<feature type="transmembrane region" description="Helical" evidence="6">
    <location>
        <begin position="154"/>
        <end position="177"/>
    </location>
</feature>
<gene>
    <name evidence="8" type="ORF">G5B40_08560</name>
</gene>
<protein>
    <submittedName>
        <fullName evidence="8">DMT family transporter</fullName>
    </submittedName>
</protein>
<reference evidence="8 9" key="1">
    <citation type="submission" date="2020-02" db="EMBL/GenBank/DDBJ databases">
        <title>complete genome sequence of Rhodobacteraceae bacterium.</title>
        <authorList>
            <person name="Park J."/>
            <person name="Kim Y.-S."/>
            <person name="Kim K.-H."/>
        </authorList>
    </citation>
    <scope>NUCLEOTIDE SEQUENCE [LARGE SCALE GENOMIC DNA]</scope>
    <source>
        <strain evidence="8 9">RR4-56</strain>
    </source>
</reference>
<dbReference type="Pfam" id="PF00892">
    <property type="entry name" value="EamA"/>
    <property type="match status" value="2"/>
</dbReference>
<dbReference type="SUPFAM" id="SSF103481">
    <property type="entry name" value="Multidrug resistance efflux transporter EmrE"/>
    <property type="match status" value="2"/>
</dbReference>
<dbReference type="InterPro" id="IPR000620">
    <property type="entry name" value="EamA_dom"/>
</dbReference>
<keyword evidence="3 6" id="KW-0812">Transmembrane</keyword>
<feature type="transmembrane region" description="Helical" evidence="6">
    <location>
        <begin position="7"/>
        <end position="27"/>
    </location>
</feature>
<dbReference type="EMBL" id="CP049056">
    <property type="protein sequence ID" value="QIE55505.1"/>
    <property type="molecule type" value="Genomic_DNA"/>
</dbReference>
<dbReference type="Gene3D" id="1.10.3730.20">
    <property type="match status" value="1"/>
</dbReference>
<evidence type="ECO:0000313" key="8">
    <source>
        <dbReference type="EMBL" id="QIE55505.1"/>
    </source>
</evidence>
<comment type="subcellular location">
    <subcellularLocation>
        <location evidence="1">Membrane</location>
        <topology evidence="1">Multi-pass membrane protein</topology>
    </subcellularLocation>
</comment>
<evidence type="ECO:0000313" key="9">
    <source>
        <dbReference type="Proteomes" id="UP000503336"/>
    </source>
</evidence>
<evidence type="ECO:0000256" key="5">
    <source>
        <dbReference type="ARBA" id="ARBA00023136"/>
    </source>
</evidence>
<feature type="transmembrane region" description="Helical" evidence="6">
    <location>
        <begin position="71"/>
        <end position="90"/>
    </location>
</feature>
<dbReference type="InterPro" id="IPR050638">
    <property type="entry name" value="AA-Vitamin_Transporters"/>
</dbReference>
<dbReference type="KEGG" id="hdh:G5B40_08560"/>
<organism evidence="8 9">
    <name type="scientific">Pikeienuella piscinae</name>
    <dbReference type="NCBI Taxonomy" id="2748098"/>
    <lineage>
        <taxon>Bacteria</taxon>
        <taxon>Pseudomonadati</taxon>
        <taxon>Pseudomonadota</taxon>
        <taxon>Alphaproteobacteria</taxon>
        <taxon>Rhodobacterales</taxon>
        <taxon>Paracoccaceae</taxon>
        <taxon>Pikeienuella</taxon>
    </lineage>
</organism>
<name>A0A7L5BUK5_9RHOB</name>
<feature type="domain" description="EamA" evidence="7">
    <location>
        <begin position="156"/>
        <end position="291"/>
    </location>
</feature>
<keyword evidence="5 6" id="KW-0472">Membrane</keyword>
<evidence type="ECO:0000256" key="1">
    <source>
        <dbReference type="ARBA" id="ARBA00004141"/>
    </source>
</evidence>
<keyword evidence="4 6" id="KW-1133">Transmembrane helix</keyword>
<dbReference type="GO" id="GO:0016020">
    <property type="term" value="C:membrane"/>
    <property type="evidence" value="ECO:0007669"/>
    <property type="project" value="UniProtKB-SubCell"/>
</dbReference>
<feature type="transmembrane region" description="Helical" evidence="6">
    <location>
        <begin position="39"/>
        <end position="59"/>
    </location>
</feature>
<feature type="transmembrane region" description="Helical" evidence="6">
    <location>
        <begin position="102"/>
        <end position="119"/>
    </location>
</feature>
<feature type="transmembrane region" description="Helical" evidence="6">
    <location>
        <begin position="131"/>
        <end position="148"/>
    </location>
</feature>
<evidence type="ECO:0000256" key="3">
    <source>
        <dbReference type="ARBA" id="ARBA00022692"/>
    </source>
</evidence>
<evidence type="ECO:0000259" key="7">
    <source>
        <dbReference type="Pfam" id="PF00892"/>
    </source>
</evidence>
<proteinExistence type="inferred from homology"/>
<dbReference type="PANTHER" id="PTHR32322:SF2">
    <property type="entry name" value="EAMA DOMAIN-CONTAINING PROTEIN"/>
    <property type="match status" value="1"/>
</dbReference>
<dbReference type="RefSeq" id="WP_165097514.1">
    <property type="nucleotide sequence ID" value="NZ_CP049056.1"/>
</dbReference>
<feature type="transmembrane region" description="Helical" evidence="6">
    <location>
        <begin position="249"/>
        <end position="268"/>
    </location>
</feature>
<dbReference type="AlphaFoldDB" id="A0A7L5BUK5"/>
<dbReference type="Proteomes" id="UP000503336">
    <property type="component" value="Chromosome"/>
</dbReference>
<evidence type="ECO:0000256" key="4">
    <source>
        <dbReference type="ARBA" id="ARBA00022989"/>
    </source>
</evidence>
<evidence type="ECO:0000256" key="2">
    <source>
        <dbReference type="ARBA" id="ARBA00007362"/>
    </source>
</evidence>